<proteinExistence type="predicted"/>
<keyword evidence="2" id="KW-1185">Reference proteome</keyword>
<evidence type="ECO:0000313" key="1">
    <source>
        <dbReference type="EMBL" id="KAI0039283.1"/>
    </source>
</evidence>
<gene>
    <name evidence="1" type="ORF">FA95DRAFT_1612704</name>
</gene>
<reference evidence="1" key="2">
    <citation type="journal article" date="2022" name="New Phytol.">
        <title>Evolutionary transition to the ectomycorrhizal habit in the genomes of a hyperdiverse lineage of mushroom-forming fungi.</title>
        <authorList>
            <person name="Looney B."/>
            <person name="Miyauchi S."/>
            <person name="Morin E."/>
            <person name="Drula E."/>
            <person name="Courty P.E."/>
            <person name="Kohler A."/>
            <person name="Kuo A."/>
            <person name="LaButti K."/>
            <person name="Pangilinan J."/>
            <person name="Lipzen A."/>
            <person name="Riley R."/>
            <person name="Andreopoulos W."/>
            <person name="He G."/>
            <person name="Johnson J."/>
            <person name="Nolan M."/>
            <person name="Tritt A."/>
            <person name="Barry K.W."/>
            <person name="Grigoriev I.V."/>
            <person name="Nagy L.G."/>
            <person name="Hibbett D."/>
            <person name="Henrissat B."/>
            <person name="Matheny P.B."/>
            <person name="Labbe J."/>
            <person name="Martin F.M."/>
        </authorList>
    </citation>
    <scope>NUCLEOTIDE SEQUENCE</scope>
    <source>
        <strain evidence="1">FP105234-sp</strain>
    </source>
</reference>
<organism evidence="1 2">
    <name type="scientific">Auriscalpium vulgare</name>
    <dbReference type="NCBI Taxonomy" id="40419"/>
    <lineage>
        <taxon>Eukaryota</taxon>
        <taxon>Fungi</taxon>
        <taxon>Dikarya</taxon>
        <taxon>Basidiomycota</taxon>
        <taxon>Agaricomycotina</taxon>
        <taxon>Agaricomycetes</taxon>
        <taxon>Russulales</taxon>
        <taxon>Auriscalpiaceae</taxon>
        <taxon>Auriscalpium</taxon>
    </lineage>
</organism>
<dbReference type="Proteomes" id="UP000814033">
    <property type="component" value="Unassembled WGS sequence"/>
</dbReference>
<sequence>MPRKAKALDSNQEDLAPQARTRRQAALQADPSAAARSQSRATPKGGKKAVASGQDVTSLSDVAGKPAAGRGKKKSTGVEEAATVADVAGEPAAGSRNRKKSSAPGRKRAWTSGEAPADPKKTKKSAAAQEAHAAGTLNSHDSRDDAAMDGVDAELDKAEGVQEEDQEDAAMAEEEDVVEGLHGLHVDEGLEHEAHDKDNMDEDGSKYDDSAGTDASDDLAQPNSLGSSGNEAGEGDAVEEGGASVASAPRGRTKGKAAAHNLAESIPMFVPTSDSDASDVPGITREHSRSRTPPPRRSGSTKNKTPRVDSDDTDSGASRAELQPTVAKKNKRRGASKGKPVTTAAPAPRTTTPAPATTPRVAGASGGERSGAVPPVKTAGGPKPMPAHKTSGAQSAWVAASTPNPTTTHSPAPAPSTTATGKAVVTKKKAASTPAGSKALPLKTSATPKTQAVVATAAGAEAQLTTALASTASSRVARVEKPRRVAMHAGPGPKKRKSNPVGTHVAIDEGVVDEGPVNESGDHTVEDEEGEDEQDGVSAGGMSAGESAVGGEQAHASEWPAFTNLAYADGKVLPLPSQSEQVHQVITEANTKQIPRSLCWRHAMPAVPLIYDIVREALINAAVECGQVKIEQRLRTDKPYARVMGSISTQGRCSTFRSESYKNALEVNFYQLYKLDKLKTQEKIADALAWLFMQPTITFTYSGDPLLQKYDKDEPFCHPAIAAVLVILFFSKKRYPMFPEDLFESSVEDGDEAGELELPMAMVAYAATIVGAWLKQYQSGLFIKVQFSTTIFSSMYNNLLNDLKRIKAANLLGFHSIMHDLYKQVMGISVEENVDPASAGPSSEVDFKNVGIKKKGRRGN</sequence>
<reference evidence="1" key="1">
    <citation type="submission" date="2021-02" db="EMBL/GenBank/DDBJ databases">
        <authorList>
            <consortium name="DOE Joint Genome Institute"/>
            <person name="Ahrendt S."/>
            <person name="Looney B.P."/>
            <person name="Miyauchi S."/>
            <person name="Morin E."/>
            <person name="Drula E."/>
            <person name="Courty P.E."/>
            <person name="Chicoki N."/>
            <person name="Fauchery L."/>
            <person name="Kohler A."/>
            <person name="Kuo A."/>
            <person name="Labutti K."/>
            <person name="Pangilinan J."/>
            <person name="Lipzen A."/>
            <person name="Riley R."/>
            <person name="Andreopoulos W."/>
            <person name="He G."/>
            <person name="Johnson J."/>
            <person name="Barry K.W."/>
            <person name="Grigoriev I.V."/>
            <person name="Nagy L."/>
            <person name="Hibbett D."/>
            <person name="Henrissat B."/>
            <person name="Matheny P.B."/>
            <person name="Labbe J."/>
            <person name="Martin F."/>
        </authorList>
    </citation>
    <scope>NUCLEOTIDE SEQUENCE</scope>
    <source>
        <strain evidence="1">FP105234-sp</strain>
    </source>
</reference>
<name>A0ACB8R5I3_9AGAM</name>
<protein>
    <submittedName>
        <fullName evidence="1">Uncharacterized protein</fullName>
    </submittedName>
</protein>
<accession>A0ACB8R5I3</accession>
<comment type="caution">
    <text evidence="1">The sequence shown here is derived from an EMBL/GenBank/DDBJ whole genome shotgun (WGS) entry which is preliminary data.</text>
</comment>
<evidence type="ECO:0000313" key="2">
    <source>
        <dbReference type="Proteomes" id="UP000814033"/>
    </source>
</evidence>
<dbReference type="EMBL" id="MU276327">
    <property type="protein sequence ID" value="KAI0039283.1"/>
    <property type="molecule type" value="Genomic_DNA"/>
</dbReference>